<reference evidence="1 2" key="1">
    <citation type="journal article" date="2022" name="Nat. Genet.">
        <title>Improved pea reference genome and pan-genome highlight genomic features and evolutionary characteristics.</title>
        <authorList>
            <person name="Yang T."/>
            <person name="Liu R."/>
            <person name="Luo Y."/>
            <person name="Hu S."/>
            <person name="Wang D."/>
            <person name="Wang C."/>
            <person name="Pandey M.K."/>
            <person name="Ge S."/>
            <person name="Xu Q."/>
            <person name="Li N."/>
            <person name="Li G."/>
            <person name="Huang Y."/>
            <person name="Saxena R.K."/>
            <person name="Ji Y."/>
            <person name="Li M."/>
            <person name="Yan X."/>
            <person name="He Y."/>
            <person name="Liu Y."/>
            <person name="Wang X."/>
            <person name="Xiang C."/>
            <person name="Varshney R.K."/>
            <person name="Ding H."/>
            <person name="Gao S."/>
            <person name="Zong X."/>
        </authorList>
    </citation>
    <scope>NUCLEOTIDE SEQUENCE [LARGE SCALE GENOMIC DNA]</scope>
    <source>
        <strain evidence="1 2">cv. Zhongwan 6</strain>
    </source>
</reference>
<evidence type="ECO:0000313" key="2">
    <source>
        <dbReference type="Proteomes" id="UP001058974"/>
    </source>
</evidence>
<dbReference type="EMBL" id="JAMSHJ010000002">
    <property type="protein sequence ID" value="KAI5440122.1"/>
    <property type="molecule type" value="Genomic_DNA"/>
</dbReference>
<keyword evidence="2" id="KW-1185">Reference proteome</keyword>
<evidence type="ECO:0000313" key="1">
    <source>
        <dbReference type="EMBL" id="KAI5440122.1"/>
    </source>
</evidence>
<organism evidence="1 2">
    <name type="scientific">Pisum sativum</name>
    <name type="common">Garden pea</name>
    <name type="synonym">Lathyrus oleraceus</name>
    <dbReference type="NCBI Taxonomy" id="3888"/>
    <lineage>
        <taxon>Eukaryota</taxon>
        <taxon>Viridiplantae</taxon>
        <taxon>Streptophyta</taxon>
        <taxon>Embryophyta</taxon>
        <taxon>Tracheophyta</taxon>
        <taxon>Spermatophyta</taxon>
        <taxon>Magnoliopsida</taxon>
        <taxon>eudicotyledons</taxon>
        <taxon>Gunneridae</taxon>
        <taxon>Pentapetalae</taxon>
        <taxon>rosids</taxon>
        <taxon>fabids</taxon>
        <taxon>Fabales</taxon>
        <taxon>Fabaceae</taxon>
        <taxon>Papilionoideae</taxon>
        <taxon>50 kb inversion clade</taxon>
        <taxon>NPAAA clade</taxon>
        <taxon>Hologalegina</taxon>
        <taxon>IRL clade</taxon>
        <taxon>Fabeae</taxon>
        <taxon>Lathyrus</taxon>
    </lineage>
</organism>
<comment type="caution">
    <text evidence="1">The sequence shown here is derived from an EMBL/GenBank/DDBJ whole genome shotgun (WGS) entry which is preliminary data.</text>
</comment>
<dbReference type="Gramene" id="Psat02G0546500-T1">
    <property type="protein sequence ID" value="KAI5440122.1"/>
    <property type="gene ID" value="KIW84_025465"/>
</dbReference>
<gene>
    <name evidence="1" type="ORF">KIW84_025465</name>
</gene>
<accession>A0A9D5B904</accession>
<dbReference type="AlphaFoldDB" id="A0A9D5B904"/>
<proteinExistence type="predicted"/>
<dbReference type="Proteomes" id="UP001058974">
    <property type="component" value="Chromosome 2"/>
</dbReference>
<name>A0A9D5B904_PEA</name>
<protein>
    <submittedName>
        <fullName evidence="1">Uncharacterized protein</fullName>
    </submittedName>
</protein>
<sequence length="248" mass="28092">MPPRAVRPRGDVDYMGIIFAEGIDGENQRSKYHKLFTRDVLATRYLGNATLRDLGLSDSVHWMLNNLVNPTLFLLAPFRSTCARTGCPICVRGLIISIDLALNLGTELAKLESLETLFADLDYCRSMRLMKNKPDDKYFLIISNLEVMRVTLPCVARINVRMSANWTFDITAPEPDNMDQDAPYIGTHAHTAPAFPDSFPGTSFGHQPHEEYDHIAMMTTLDDVLSELRHRNDVEADHDVLLRNIQMQ</sequence>